<dbReference type="Pfam" id="PF13472">
    <property type="entry name" value="Lipase_GDSL_2"/>
    <property type="match status" value="1"/>
</dbReference>
<proteinExistence type="predicted"/>
<organism evidence="2 3">
    <name type="scientific">Glaciimonas immobilis</name>
    <dbReference type="NCBI Taxonomy" id="728004"/>
    <lineage>
        <taxon>Bacteria</taxon>
        <taxon>Pseudomonadati</taxon>
        <taxon>Pseudomonadota</taxon>
        <taxon>Betaproteobacteria</taxon>
        <taxon>Burkholderiales</taxon>
        <taxon>Oxalobacteraceae</taxon>
        <taxon>Glaciimonas</taxon>
    </lineage>
</organism>
<dbReference type="SUPFAM" id="SSF52266">
    <property type="entry name" value="SGNH hydrolase"/>
    <property type="match status" value="1"/>
</dbReference>
<dbReference type="PANTHER" id="PTHR30383">
    <property type="entry name" value="THIOESTERASE 1/PROTEASE 1/LYSOPHOSPHOLIPASE L1"/>
    <property type="match status" value="1"/>
</dbReference>
<feature type="domain" description="SGNH hydrolase-type esterase" evidence="1">
    <location>
        <begin position="436"/>
        <end position="615"/>
    </location>
</feature>
<keyword evidence="3" id="KW-1185">Reference proteome</keyword>
<name>A0A840RV46_9BURK</name>
<sequence length="747" mass="78051">MSLLTELNDAVASMRVTSSAQSGVQSLIVNRYYGAYAADPLTRPDGTPRQVSDRYFNTTSGAEKTFNGTIWYIPNIDSAALATQGGSALVGHIAAGNGAQSRTVMAKLREIVSIADYPGGVGDGSTDSYPAYLLAQAAVGTGTIRFTGQAGTVYFFASYPNAADVLNGPLLDVDPGVIIRIPQAQGLDATYGNGSIRVTRTTRFHQSIKDVTFYVSPQTSSYVGEKLQWPIAANADRTTVKAVDCTVGVSPLKLNWDGGGDAFVTDTFVASAAASYSCGTAMDGYIHLGIAPLLPGDVLSASFSAFNNTNTTLFVVVQCDGGYYGVYGNNATGYLTQFYKLTGIARPAPVTLTPESLQHASYFPLASVMSIKVRDLRHFSICLNGVSAVDVETASNIVSAGFGNYTTTGAGLTVQDVMKIQNTPIVQGVTGLTLAVFGDSITAGSGVQHIYGSWPEQLKCIFDGACGVRIKNVLNYAVSGATSSTQLPLCTAGNIAGAQYVMFLVGTNDIQGAGSVATYLANMGAMIDTCVTAGARVIVGIPPMFYSMAAASGRGNNTTNFGIGSPYRSGIMRLCATKGVKMVDTMGGLGNILATYLDTTFALDSMVYDNVHPTMFGRLLLAQLFGNALLGDLASVNLIAENGTLLPTASLAAGALFTTDPATFNVDTKTGEISVFGVVDLPASVADGTTIYTLPTKLRPRATLRFACLNSTFGTSYLVIAPTGVVQVYKSPAAGGYVSMQMAYNKQ</sequence>
<dbReference type="CDD" id="cd00229">
    <property type="entry name" value="SGNH_hydrolase"/>
    <property type="match status" value="1"/>
</dbReference>
<dbReference type="RefSeq" id="WP_168055786.1">
    <property type="nucleotide sequence ID" value="NZ_JAAOZT010000007.1"/>
</dbReference>
<evidence type="ECO:0000259" key="1">
    <source>
        <dbReference type="Pfam" id="PF13472"/>
    </source>
</evidence>
<protein>
    <submittedName>
        <fullName evidence="2">Lysophospholipase L1-like esterase</fullName>
    </submittedName>
</protein>
<dbReference type="InterPro" id="IPR051532">
    <property type="entry name" value="Ester_Hydrolysis_Enzymes"/>
</dbReference>
<dbReference type="InterPro" id="IPR013830">
    <property type="entry name" value="SGNH_hydro"/>
</dbReference>
<accession>A0A840RV46</accession>
<evidence type="ECO:0000313" key="2">
    <source>
        <dbReference type="EMBL" id="MBB5200756.1"/>
    </source>
</evidence>
<reference evidence="2 3" key="1">
    <citation type="submission" date="2020-08" db="EMBL/GenBank/DDBJ databases">
        <title>Genomic Encyclopedia of Type Strains, Phase IV (KMG-IV): sequencing the most valuable type-strain genomes for metagenomic binning, comparative biology and taxonomic classification.</title>
        <authorList>
            <person name="Goeker M."/>
        </authorList>
    </citation>
    <scope>NUCLEOTIDE SEQUENCE [LARGE SCALE GENOMIC DNA]</scope>
    <source>
        <strain evidence="2 3">DSM 23240</strain>
    </source>
</reference>
<evidence type="ECO:0000313" key="3">
    <source>
        <dbReference type="Proteomes" id="UP000571084"/>
    </source>
</evidence>
<dbReference type="AlphaFoldDB" id="A0A840RV46"/>
<dbReference type="PANTHER" id="PTHR30383:SF5">
    <property type="entry name" value="SGNH HYDROLASE-TYPE ESTERASE DOMAIN-CONTAINING PROTEIN"/>
    <property type="match status" value="1"/>
</dbReference>
<dbReference type="GO" id="GO:0004622">
    <property type="term" value="F:phosphatidylcholine lysophospholipase activity"/>
    <property type="evidence" value="ECO:0007669"/>
    <property type="project" value="TreeGrafter"/>
</dbReference>
<dbReference type="Gene3D" id="2.160.20.10">
    <property type="entry name" value="Single-stranded right-handed beta-helix, Pectin lyase-like"/>
    <property type="match status" value="1"/>
</dbReference>
<dbReference type="InterPro" id="IPR012334">
    <property type="entry name" value="Pectin_lyas_fold"/>
</dbReference>
<dbReference type="EMBL" id="JACHHQ010000005">
    <property type="protein sequence ID" value="MBB5200756.1"/>
    <property type="molecule type" value="Genomic_DNA"/>
</dbReference>
<dbReference type="Gene3D" id="3.40.50.1110">
    <property type="entry name" value="SGNH hydrolase"/>
    <property type="match status" value="1"/>
</dbReference>
<comment type="caution">
    <text evidence="2">The sequence shown here is derived from an EMBL/GenBank/DDBJ whole genome shotgun (WGS) entry which is preliminary data.</text>
</comment>
<gene>
    <name evidence="2" type="ORF">HNR39_002598</name>
</gene>
<dbReference type="InterPro" id="IPR036514">
    <property type="entry name" value="SGNH_hydro_sf"/>
</dbReference>
<dbReference type="Proteomes" id="UP000571084">
    <property type="component" value="Unassembled WGS sequence"/>
</dbReference>